<sequence>MKKLNELQTTELHFEEKKCKNCNLIGDPRFSDDVSCHLLATKVHQNGVEPKQVHFGTKKAIHAPNYELEWYHPDDSLVHPGDKEKFHDKSTRTETQHSKETYLEHETTQTRQTVVDVKRRHRGTKFNLLNICLHVQKKIIIIITYLSTEDFFKAIAFIVLSCGACNQNFSVIVLRINVAIVKNYFIQRVEVTQV</sequence>
<comment type="caution">
    <text evidence="2">The sequence shown here is derived from an EMBL/GenBank/DDBJ whole genome shotgun (WGS) entry which is preliminary data.</text>
</comment>
<keyword evidence="3" id="KW-1185">Reference proteome</keyword>
<feature type="transmembrane region" description="Helical" evidence="1">
    <location>
        <begin position="154"/>
        <end position="178"/>
    </location>
</feature>
<gene>
    <name evidence="2" type="ORF">RFI_01594</name>
</gene>
<keyword evidence="1" id="KW-1133">Transmembrane helix</keyword>
<evidence type="ECO:0000313" key="2">
    <source>
        <dbReference type="EMBL" id="ETO35469.1"/>
    </source>
</evidence>
<feature type="transmembrane region" description="Helical" evidence="1">
    <location>
        <begin position="128"/>
        <end position="148"/>
    </location>
</feature>
<dbReference type="Proteomes" id="UP000023152">
    <property type="component" value="Unassembled WGS sequence"/>
</dbReference>
<protein>
    <submittedName>
        <fullName evidence="2">Uncharacterized protein</fullName>
    </submittedName>
</protein>
<proteinExistence type="predicted"/>
<dbReference type="AlphaFoldDB" id="X6PBN8"/>
<name>X6PBN8_RETFI</name>
<keyword evidence="1" id="KW-0812">Transmembrane</keyword>
<reference evidence="2 3" key="1">
    <citation type="journal article" date="2013" name="Curr. Biol.">
        <title>The Genome of the Foraminiferan Reticulomyxa filosa.</title>
        <authorList>
            <person name="Glockner G."/>
            <person name="Hulsmann N."/>
            <person name="Schleicher M."/>
            <person name="Noegel A.A."/>
            <person name="Eichinger L."/>
            <person name="Gallinger C."/>
            <person name="Pawlowski J."/>
            <person name="Sierra R."/>
            <person name="Euteneuer U."/>
            <person name="Pillet L."/>
            <person name="Moustafa A."/>
            <person name="Platzer M."/>
            <person name="Groth M."/>
            <person name="Szafranski K."/>
            <person name="Schliwa M."/>
        </authorList>
    </citation>
    <scope>NUCLEOTIDE SEQUENCE [LARGE SCALE GENOMIC DNA]</scope>
</reference>
<accession>X6PBN8</accession>
<evidence type="ECO:0000313" key="3">
    <source>
        <dbReference type="Proteomes" id="UP000023152"/>
    </source>
</evidence>
<organism evidence="2 3">
    <name type="scientific">Reticulomyxa filosa</name>
    <dbReference type="NCBI Taxonomy" id="46433"/>
    <lineage>
        <taxon>Eukaryota</taxon>
        <taxon>Sar</taxon>
        <taxon>Rhizaria</taxon>
        <taxon>Retaria</taxon>
        <taxon>Foraminifera</taxon>
        <taxon>Monothalamids</taxon>
        <taxon>Reticulomyxidae</taxon>
        <taxon>Reticulomyxa</taxon>
    </lineage>
</organism>
<evidence type="ECO:0000256" key="1">
    <source>
        <dbReference type="SAM" id="Phobius"/>
    </source>
</evidence>
<dbReference type="EMBL" id="ASPP01001568">
    <property type="protein sequence ID" value="ETO35469.1"/>
    <property type="molecule type" value="Genomic_DNA"/>
</dbReference>
<keyword evidence="1" id="KW-0472">Membrane</keyword>